<evidence type="ECO:0000313" key="3">
    <source>
        <dbReference type="Proteomes" id="UP000308114"/>
    </source>
</evidence>
<feature type="signal peptide" evidence="1">
    <location>
        <begin position="1"/>
        <end position="22"/>
    </location>
</feature>
<dbReference type="RefSeq" id="WP_137060810.1">
    <property type="nucleotide sequence ID" value="NZ_PNXQ01000005.1"/>
</dbReference>
<dbReference type="EMBL" id="PNXQ01000005">
    <property type="protein sequence ID" value="TKH45881.1"/>
    <property type="molecule type" value="Genomic_DNA"/>
</dbReference>
<dbReference type="AlphaFoldDB" id="A0A4V5SS68"/>
<feature type="chain" id="PRO_5039450510" description="Lipoprotein" evidence="1">
    <location>
        <begin position="23"/>
        <end position="225"/>
    </location>
</feature>
<evidence type="ECO:0008006" key="4">
    <source>
        <dbReference type="Google" id="ProtNLM"/>
    </source>
</evidence>
<accession>A0A4V5SS68</accession>
<organism evidence="2 3">
    <name type="scientific">Paenibacillus terrae</name>
    <dbReference type="NCBI Taxonomy" id="159743"/>
    <lineage>
        <taxon>Bacteria</taxon>
        <taxon>Bacillati</taxon>
        <taxon>Bacillota</taxon>
        <taxon>Bacilli</taxon>
        <taxon>Bacillales</taxon>
        <taxon>Paenibacillaceae</taxon>
        <taxon>Paenibacillus</taxon>
    </lineage>
</organism>
<gene>
    <name evidence="2" type="ORF">C1I60_05415</name>
</gene>
<sequence>MRISMKKAFMFLSIFTTVAILASGCSNPKVDKNITKSGEIPTSYIQASFVIDINNPKEVVGYADYAFVGIVEEMTGTEYKFPVTKETEDGPKVLTMPYTNYSVRVLGNIKSNLKKDVSIPIQKFGGLNDDKSTYFLFEDDSLPQKGKVYVFTATAEQYGSLLVSGPNSNIEVKTDFFSKNSIQKLSEEGIANELAKTEEYKAYQDAYKNEIVKDRERFTSKYEAP</sequence>
<reference evidence="2 3" key="1">
    <citation type="submission" date="2018-01" db="EMBL/GenBank/DDBJ databases">
        <title>Bacillales members from the olive rhizosphere are effective biological control agents against Verticillium dahliae.</title>
        <authorList>
            <person name="Gomez-Lama C."/>
            <person name="Legarda G."/>
            <person name="Ruano-Rosa D."/>
            <person name="Pizarro-Tobias P."/>
            <person name="Valverde-Corredor A."/>
            <person name="Niqui J.L."/>
            <person name="Trivino J.C."/>
            <person name="Roca A."/>
            <person name="Mercado-Blanco J."/>
        </authorList>
    </citation>
    <scope>NUCLEOTIDE SEQUENCE [LARGE SCALE GENOMIC DNA]</scope>
    <source>
        <strain evidence="2 3">PIC167</strain>
    </source>
</reference>
<dbReference type="PROSITE" id="PS51257">
    <property type="entry name" value="PROKAR_LIPOPROTEIN"/>
    <property type="match status" value="1"/>
</dbReference>
<keyword evidence="1" id="KW-0732">Signal</keyword>
<evidence type="ECO:0000313" key="2">
    <source>
        <dbReference type="EMBL" id="TKH45881.1"/>
    </source>
</evidence>
<protein>
    <recommendedName>
        <fullName evidence="4">Lipoprotein</fullName>
    </recommendedName>
</protein>
<evidence type="ECO:0000256" key="1">
    <source>
        <dbReference type="SAM" id="SignalP"/>
    </source>
</evidence>
<dbReference type="Proteomes" id="UP000308114">
    <property type="component" value="Unassembled WGS sequence"/>
</dbReference>
<name>A0A4V5SS68_9BACL</name>
<proteinExistence type="predicted"/>
<comment type="caution">
    <text evidence="2">The sequence shown here is derived from an EMBL/GenBank/DDBJ whole genome shotgun (WGS) entry which is preliminary data.</text>
</comment>